<proteinExistence type="predicted"/>
<dbReference type="InterPro" id="IPR037151">
    <property type="entry name" value="AlkB-like_sf"/>
</dbReference>
<protein>
    <recommendedName>
        <fullName evidence="2">Alpha-ketoglutarate-dependent dioxygenase AlkB-like domain-containing protein</fullName>
    </recommendedName>
</protein>
<reference evidence="1" key="1">
    <citation type="journal article" date="2020" name="Nature">
        <title>Giant virus diversity and host interactions through global metagenomics.</title>
        <authorList>
            <person name="Schulz F."/>
            <person name="Roux S."/>
            <person name="Paez-Espino D."/>
            <person name="Jungbluth S."/>
            <person name="Walsh D.A."/>
            <person name="Denef V.J."/>
            <person name="McMahon K.D."/>
            <person name="Konstantinidis K.T."/>
            <person name="Eloe-Fadrosh E.A."/>
            <person name="Kyrpides N.C."/>
            <person name="Woyke T."/>
        </authorList>
    </citation>
    <scope>NUCLEOTIDE SEQUENCE</scope>
    <source>
        <strain evidence="1">GVMAG-S-1062768-28</strain>
    </source>
</reference>
<name>A0A6C0JUF2_9ZZZZ</name>
<evidence type="ECO:0008006" key="2">
    <source>
        <dbReference type="Google" id="ProtNLM"/>
    </source>
</evidence>
<dbReference type="EMBL" id="MN740694">
    <property type="protein sequence ID" value="QHU08037.1"/>
    <property type="molecule type" value="Genomic_DNA"/>
</dbReference>
<dbReference type="Gene3D" id="2.60.120.590">
    <property type="entry name" value="Alpha-ketoglutarate-dependent dioxygenase AlkB-like"/>
    <property type="match status" value="1"/>
</dbReference>
<evidence type="ECO:0000313" key="1">
    <source>
        <dbReference type="EMBL" id="QHU08037.1"/>
    </source>
</evidence>
<dbReference type="SUPFAM" id="SSF51197">
    <property type="entry name" value="Clavaminate synthase-like"/>
    <property type="match status" value="1"/>
</dbReference>
<organism evidence="1">
    <name type="scientific">viral metagenome</name>
    <dbReference type="NCBI Taxonomy" id="1070528"/>
    <lineage>
        <taxon>unclassified sequences</taxon>
        <taxon>metagenomes</taxon>
        <taxon>organismal metagenomes</taxon>
    </lineage>
</organism>
<dbReference type="AlphaFoldDB" id="A0A6C0JUF2"/>
<sequence length="273" mass="31425">MFASFNNIDSFDFFNILEQSAHFENVAKGRKGAIILAERSNRLGLSLANAQEVPIKLIVSSPNIVRSTTQYKNPPTYFLPIHYQILDNIKKIFPGFEANNAMIEIYDNNYKSMGYHSDLALDLADDSFIAIFSCYESSHNNRDNNRMLYVRDKTTGLENHLKMENNSVIIFSTETNKRFQHKIVLEADSSPRWLGITFRLSKNTCPLNNITIATDEQRTEFYTFRKRENNETNFIYPSNISYTLSPSDLLSPIQLDQNSYPIQLGIYSHQNSC</sequence>
<accession>A0A6C0JUF2</accession>